<dbReference type="AlphaFoldDB" id="A0A3B1BCQ8"/>
<dbReference type="InterPro" id="IPR011900">
    <property type="entry name" value="GRX_bact"/>
</dbReference>
<name>A0A3B1BCQ8_9ZZZZ</name>
<dbReference type="Pfam" id="PF00462">
    <property type="entry name" value="Glutaredoxin"/>
    <property type="match status" value="1"/>
</dbReference>
<comment type="similarity">
    <text evidence="1">Belongs to the glutaredoxin family.</text>
</comment>
<dbReference type="PROSITE" id="PS51354">
    <property type="entry name" value="GLUTAREDOXIN_2"/>
    <property type="match status" value="1"/>
</dbReference>
<organism evidence="7">
    <name type="scientific">hydrothermal vent metagenome</name>
    <dbReference type="NCBI Taxonomy" id="652676"/>
    <lineage>
        <taxon>unclassified sequences</taxon>
        <taxon>metagenomes</taxon>
        <taxon>ecological metagenomes</taxon>
    </lineage>
</organism>
<keyword evidence="2" id="KW-0813">Transport</keyword>
<dbReference type="GO" id="GO:0015038">
    <property type="term" value="F:glutathione disulfide oxidoreductase activity"/>
    <property type="evidence" value="ECO:0007669"/>
    <property type="project" value="TreeGrafter"/>
</dbReference>
<dbReference type="InterPro" id="IPR036249">
    <property type="entry name" value="Thioredoxin-like_sf"/>
</dbReference>
<keyword evidence="4" id="KW-1015">Disulfide bond</keyword>
<dbReference type="PANTHER" id="PTHR45694:SF18">
    <property type="entry name" value="GLUTAREDOXIN-1-RELATED"/>
    <property type="match status" value="1"/>
</dbReference>
<dbReference type="InterPro" id="IPR002109">
    <property type="entry name" value="Glutaredoxin"/>
</dbReference>
<dbReference type="InterPro" id="IPR014025">
    <property type="entry name" value="Glutaredoxin_subgr"/>
</dbReference>
<dbReference type="InterPro" id="IPR011767">
    <property type="entry name" value="GLR_AS"/>
</dbReference>
<proteinExistence type="inferred from homology"/>
<evidence type="ECO:0000259" key="6">
    <source>
        <dbReference type="Pfam" id="PF00462"/>
    </source>
</evidence>
<dbReference type="PANTHER" id="PTHR45694">
    <property type="entry name" value="GLUTAREDOXIN 2"/>
    <property type="match status" value="1"/>
</dbReference>
<feature type="domain" description="Glutaredoxin" evidence="6">
    <location>
        <begin position="4"/>
        <end position="63"/>
    </location>
</feature>
<dbReference type="EMBL" id="UOFZ01000143">
    <property type="protein sequence ID" value="VAX13872.1"/>
    <property type="molecule type" value="Genomic_DNA"/>
</dbReference>
<dbReference type="NCBIfam" id="TIGR02181">
    <property type="entry name" value="GRX_bact"/>
    <property type="match status" value="1"/>
</dbReference>
<dbReference type="SUPFAM" id="SSF52833">
    <property type="entry name" value="Thioredoxin-like"/>
    <property type="match status" value="1"/>
</dbReference>
<keyword evidence="5" id="KW-0676">Redox-active center</keyword>
<dbReference type="FunFam" id="3.40.30.10:FF:000018">
    <property type="entry name" value="Glutaredoxin"/>
    <property type="match status" value="1"/>
</dbReference>
<evidence type="ECO:0000256" key="5">
    <source>
        <dbReference type="ARBA" id="ARBA00023284"/>
    </source>
</evidence>
<gene>
    <name evidence="7" type="ORF">MNBD_GAMMA24-1713</name>
</gene>
<evidence type="ECO:0000313" key="7">
    <source>
        <dbReference type="EMBL" id="VAX13872.1"/>
    </source>
</evidence>
<keyword evidence="3" id="KW-0249">Electron transport</keyword>
<reference evidence="7" key="1">
    <citation type="submission" date="2018-06" db="EMBL/GenBank/DDBJ databases">
        <authorList>
            <person name="Zhirakovskaya E."/>
        </authorList>
    </citation>
    <scope>NUCLEOTIDE SEQUENCE</scope>
</reference>
<protein>
    <submittedName>
        <fullName evidence="7">Glutaredoxin 3 (Grx2)</fullName>
    </submittedName>
</protein>
<evidence type="ECO:0000256" key="2">
    <source>
        <dbReference type="ARBA" id="ARBA00022448"/>
    </source>
</evidence>
<dbReference type="GO" id="GO:0005737">
    <property type="term" value="C:cytoplasm"/>
    <property type="evidence" value="ECO:0007669"/>
    <property type="project" value="TreeGrafter"/>
</dbReference>
<dbReference type="PRINTS" id="PR00160">
    <property type="entry name" value="GLUTAREDOXIN"/>
</dbReference>
<dbReference type="GO" id="GO:0045454">
    <property type="term" value="P:cell redox homeostasis"/>
    <property type="evidence" value="ECO:0007669"/>
    <property type="project" value="InterPro"/>
</dbReference>
<dbReference type="PROSITE" id="PS00195">
    <property type="entry name" value="GLUTAREDOXIN_1"/>
    <property type="match status" value="1"/>
</dbReference>
<evidence type="ECO:0000256" key="1">
    <source>
        <dbReference type="ARBA" id="ARBA00007787"/>
    </source>
</evidence>
<accession>A0A3B1BCQ8</accession>
<evidence type="ECO:0000256" key="3">
    <source>
        <dbReference type="ARBA" id="ARBA00022982"/>
    </source>
</evidence>
<dbReference type="CDD" id="cd03418">
    <property type="entry name" value="GRX_GRXb_1_3_like"/>
    <property type="match status" value="1"/>
</dbReference>
<evidence type="ECO:0000256" key="4">
    <source>
        <dbReference type="ARBA" id="ARBA00023157"/>
    </source>
</evidence>
<sequence length="84" mass="9259">MIDVTIYTTRFCPYCVRAKALLDSKNVGYAEIAVDNDVQQRTIMEQRSGQTSVPQIFIGEQHIGGCDDLHALEATGELDTRLAG</sequence>
<dbReference type="GO" id="GO:0034599">
    <property type="term" value="P:cellular response to oxidative stress"/>
    <property type="evidence" value="ECO:0007669"/>
    <property type="project" value="TreeGrafter"/>
</dbReference>
<dbReference type="Gene3D" id="3.40.30.10">
    <property type="entry name" value="Glutaredoxin"/>
    <property type="match status" value="1"/>
</dbReference>